<dbReference type="InterPro" id="IPR002104">
    <property type="entry name" value="Integrase_catalytic"/>
</dbReference>
<dbReference type="EMBL" id="NOKA02000093">
    <property type="protein sequence ID" value="RDY27973.1"/>
    <property type="molecule type" value="Genomic_DNA"/>
</dbReference>
<evidence type="ECO:0000313" key="6">
    <source>
        <dbReference type="Proteomes" id="UP000216411"/>
    </source>
</evidence>
<dbReference type="InterPro" id="IPR050090">
    <property type="entry name" value="Tyrosine_recombinase_XerCD"/>
</dbReference>
<keyword evidence="6" id="KW-1185">Reference proteome</keyword>
<accession>A0A371J5K8</accession>
<dbReference type="SUPFAM" id="SSF56349">
    <property type="entry name" value="DNA breaking-rejoining enzymes"/>
    <property type="match status" value="1"/>
</dbReference>
<dbReference type="Gene3D" id="1.10.443.10">
    <property type="entry name" value="Intergrase catalytic core"/>
    <property type="match status" value="1"/>
</dbReference>
<dbReference type="Pfam" id="PF00589">
    <property type="entry name" value="Phage_integrase"/>
    <property type="match status" value="1"/>
</dbReference>
<evidence type="ECO:0000313" key="5">
    <source>
        <dbReference type="EMBL" id="RDY27973.1"/>
    </source>
</evidence>
<feature type="domain" description="Tyr recombinase" evidence="4">
    <location>
        <begin position="107"/>
        <end position="305"/>
    </location>
</feature>
<name>A0A371J5K8_9FIRM</name>
<dbReference type="AlphaFoldDB" id="A0A371J5K8"/>
<dbReference type="InterPro" id="IPR013762">
    <property type="entry name" value="Integrase-like_cat_sf"/>
</dbReference>
<dbReference type="GO" id="GO:0003677">
    <property type="term" value="F:DNA binding"/>
    <property type="evidence" value="ECO:0007669"/>
    <property type="project" value="UniProtKB-KW"/>
</dbReference>
<reference evidence="5 6" key="1">
    <citation type="journal article" date="2017" name="Genome Announc.">
        <title>Draft Genome Sequence of a Sporulating and Motile Strain of Lachnotalea glycerini Isolated from Water in Quebec City, Canada.</title>
        <authorList>
            <person name="Maheux A.F."/>
            <person name="Boudreau D.K."/>
            <person name="Berube E."/>
            <person name="Boissinot M."/>
            <person name="Raymond F."/>
            <person name="Brodeur S."/>
            <person name="Corbeil J."/>
            <person name="Isabel S."/>
            <person name="Omar R.F."/>
            <person name="Bergeron M.G."/>
        </authorList>
    </citation>
    <scope>NUCLEOTIDE SEQUENCE [LARGE SCALE GENOMIC DNA]</scope>
    <source>
        <strain evidence="5 6">CCRI-19302</strain>
    </source>
</reference>
<dbReference type="OrthoDB" id="9766545at2"/>
<dbReference type="PANTHER" id="PTHR30349:SF41">
    <property type="entry name" value="INTEGRASE_RECOMBINASE PROTEIN MJ0367-RELATED"/>
    <property type="match status" value="1"/>
</dbReference>
<comment type="caution">
    <text evidence="5">The sequence shown here is derived from an EMBL/GenBank/DDBJ whole genome shotgun (WGS) entry which is preliminary data.</text>
</comment>
<proteinExistence type="inferred from homology"/>
<keyword evidence="2" id="KW-0238">DNA-binding</keyword>
<dbReference type="PROSITE" id="PS51898">
    <property type="entry name" value="TYR_RECOMBINASE"/>
    <property type="match status" value="1"/>
</dbReference>
<organism evidence="5 6">
    <name type="scientific">Lachnotalea glycerini</name>
    <dbReference type="NCBI Taxonomy" id="1763509"/>
    <lineage>
        <taxon>Bacteria</taxon>
        <taxon>Bacillati</taxon>
        <taxon>Bacillota</taxon>
        <taxon>Clostridia</taxon>
        <taxon>Lachnospirales</taxon>
        <taxon>Lachnospiraceae</taxon>
        <taxon>Lachnotalea</taxon>
    </lineage>
</organism>
<dbReference type="Proteomes" id="UP000216411">
    <property type="component" value="Unassembled WGS sequence"/>
</dbReference>
<evidence type="ECO:0000259" key="4">
    <source>
        <dbReference type="PROSITE" id="PS51898"/>
    </source>
</evidence>
<comment type="similarity">
    <text evidence="1">Belongs to the 'phage' integrase family.</text>
</comment>
<evidence type="ECO:0000256" key="1">
    <source>
        <dbReference type="ARBA" id="ARBA00008857"/>
    </source>
</evidence>
<dbReference type="GO" id="GO:0015074">
    <property type="term" value="P:DNA integration"/>
    <property type="evidence" value="ECO:0007669"/>
    <property type="project" value="InterPro"/>
</dbReference>
<evidence type="ECO:0000256" key="3">
    <source>
        <dbReference type="ARBA" id="ARBA00023172"/>
    </source>
</evidence>
<keyword evidence="3" id="KW-0233">DNA recombination</keyword>
<evidence type="ECO:0000256" key="2">
    <source>
        <dbReference type="ARBA" id="ARBA00023125"/>
    </source>
</evidence>
<dbReference type="GO" id="GO:0006310">
    <property type="term" value="P:DNA recombination"/>
    <property type="evidence" value="ECO:0007669"/>
    <property type="project" value="UniProtKB-KW"/>
</dbReference>
<protein>
    <submittedName>
        <fullName evidence="5">Integrase</fullName>
    </submittedName>
</protein>
<sequence>MAEPVFAGPFKKEMQDFISLKRSVGYKYNTEPGILKRFDTYLVAKYSQADTLSKEAVTGWCSKTMHETATNHCSRASVIRQFSRYLDSIGIHAWILPKNYYPSGQQYVPHIYTPDELKRFFEETDKCHYCSEVPYRHLVMPEFFRLLFSCGLRCSEARLLTVGDVDLDHGVLTIRDSKNHNSRLVPMHGSMTLRLRKYAAEVQPFPEPEKYFFPSFGEKQMTLGNVYKNFRRFLWKAGISHTGNGPRVHDFRHAYCIYRLKEWAEQDQDLMVLIPIIRTYLGHQTFNETAYYLRWTADVFPNIRMKLEKCYEDIIPQMEDFCHEAD</sequence>
<gene>
    <name evidence="5" type="ORF">CG710_020025</name>
</gene>
<dbReference type="RefSeq" id="WP_094377533.1">
    <property type="nucleotide sequence ID" value="NZ_NOKA02000093.1"/>
</dbReference>
<dbReference type="InterPro" id="IPR011010">
    <property type="entry name" value="DNA_brk_join_enz"/>
</dbReference>
<dbReference type="PANTHER" id="PTHR30349">
    <property type="entry name" value="PHAGE INTEGRASE-RELATED"/>
    <property type="match status" value="1"/>
</dbReference>